<accession>A0A370BJ64</accession>
<organism evidence="1 2">
    <name type="scientific">Aspergillus niger ATCC 13496</name>
    <dbReference type="NCBI Taxonomy" id="1353008"/>
    <lineage>
        <taxon>Eukaryota</taxon>
        <taxon>Fungi</taxon>
        <taxon>Dikarya</taxon>
        <taxon>Ascomycota</taxon>
        <taxon>Pezizomycotina</taxon>
        <taxon>Eurotiomycetes</taxon>
        <taxon>Eurotiomycetidae</taxon>
        <taxon>Eurotiales</taxon>
        <taxon>Aspergillaceae</taxon>
        <taxon>Aspergillus</taxon>
        <taxon>Aspergillus subgen. Circumdati</taxon>
    </lineage>
</organism>
<name>A0A370BJ64_ASPNG</name>
<dbReference type="EMBL" id="KZ851981">
    <property type="protein sequence ID" value="RDH14120.1"/>
    <property type="molecule type" value="Genomic_DNA"/>
</dbReference>
<protein>
    <submittedName>
        <fullName evidence="1">Uncharacterized protein</fullName>
    </submittedName>
</protein>
<dbReference type="Proteomes" id="UP000253845">
    <property type="component" value="Unassembled WGS sequence"/>
</dbReference>
<dbReference type="VEuPathDB" id="FungiDB:M747DRAFT_270753"/>
<dbReference type="AlphaFoldDB" id="A0A370BJ64"/>
<gene>
    <name evidence="1" type="ORF">M747DRAFT_270753</name>
</gene>
<proteinExistence type="predicted"/>
<sequence>MPCSGIEEADHLLGFGRSSRAVPRVQNAMHDSRARGYTVPSLEGVDDLPPNTVALQVESSSSSVFTACLAFTSLSHPEKDPLRRNLQSRQERYARMIRNNMPLSNYSRVSPDIDCSVDYQSIGCPFREHYLVAFAFLAAECVGVLMRAAKKCGLWCPEAHIVLHATTICTCGKVISQRVSGL</sequence>
<evidence type="ECO:0000313" key="1">
    <source>
        <dbReference type="EMBL" id="RDH14120.1"/>
    </source>
</evidence>
<evidence type="ECO:0000313" key="2">
    <source>
        <dbReference type="Proteomes" id="UP000253845"/>
    </source>
</evidence>
<reference evidence="1 2" key="1">
    <citation type="submission" date="2018-07" db="EMBL/GenBank/DDBJ databases">
        <title>Section-level genome sequencing of Aspergillus section Nigri to investigate inter- and intra-species variation.</title>
        <authorList>
            <consortium name="DOE Joint Genome Institute"/>
            <person name="Vesth T.C."/>
            <person name="Nybo J.L."/>
            <person name="Theobald S."/>
            <person name="Frisvad J.C."/>
            <person name="Larsen T.O."/>
            <person name="Nielsen K.F."/>
            <person name="Hoof J.B."/>
            <person name="Brandl J."/>
            <person name="Salamov A."/>
            <person name="Riley R."/>
            <person name="Gladden J.M."/>
            <person name="Phatale P."/>
            <person name="Nielsen M.T."/>
            <person name="Lyhne E.K."/>
            <person name="Kogle M.E."/>
            <person name="Strasser K."/>
            <person name="McDonnell E."/>
            <person name="Barry K."/>
            <person name="Clum A."/>
            <person name="Chen C."/>
            <person name="Nolan M."/>
            <person name="Sandor L."/>
            <person name="Kuo A."/>
            <person name="Lipzen A."/>
            <person name="Hainaut M."/>
            <person name="Drula E."/>
            <person name="Tsang A."/>
            <person name="Magnuson J.K."/>
            <person name="Henrissat B."/>
            <person name="Wiebenga A."/>
            <person name="Simmons B.A."/>
            <person name="Makela M.R."/>
            <person name="De vries R.P."/>
            <person name="Grigoriev I.V."/>
            <person name="Mortensen U.H."/>
            <person name="Baker S.E."/>
            <person name="Andersen M.R."/>
        </authorList>
    </citation>
    <scope>NUCLEOTIDE SEQUENCE [LARGE SCALE GENOMIC DNA]</scope>
    <source>
        <strain evidence="1 2">ATCC 13496</strain>
    </source>
</reference>